<organism evidence="1 2">
    <name type="scientific">Neomoorella glycerini</name>
    <dbReference type="NCBI Taxonomy" id="55779"/>
    <lineage>
        <taxon>Bacteria</taxon>
        <taxon>Bacillati</taxon>
        <taxon>Bacillota</taxon>
        <taxon>Clostridia</taxon>
        <taxon>Neomoorellales</taxon>
        <taxon>Neomoorellaceae</taxon>
        <taxon>Neomoorella</taxon>
    </lineage>
</organism>
<protein>
    <submittedName>
        <fullName evidence="1">Uncharacterized protein</fullName>
    </submittedName>
</protein>
<reference evidence="1 2" key="1">
    <citation type="submission" date="2019-11" db="EMBL/GenBank/DDBJ databases">
        <title>Genome sequence of Moorella glycerini DSM11254.</title>
        <authorList>
            <person name="Poehlein A."/>
            <person name="Boeer T."/>
            <person name="Daniel R."/>
        </authorList>
    </citation>
    <scope>NUCLEOTIDE SEQUENCE [LARGE SCALE GENOMIC DNA]</scope>
    <source>
        <strain evidence="1 2">DSM 11254</strain>
    </source>
</reference>
<dbReference type="Proteomes" id="UP000425916">
    <property type="component" value="Chromosome"/>
</dbReference>
<sequence length="247" mass="28990">MWTSCNADPFWYCNIALVFKKRRYGEFVTWNDSEYQRIIDCVRTHRLLPGGYFVWRTAFHPLFKRFWPPGVDLPDINVKTTSTTIRITPYTSGEWNKERKWFRLIFSSKGFIVATVGYSKKEQTQTQAGTILGITYAMLDLFCQEEILSYYKMNFLLEKANLFFCVSNSPSSFILTSKPFGEFYNYQEHEYRGEAIIINKSKCITLVDLTPETLSKELTKELVKEAGFRGLEDKIDKFNINDVIYHI</sequence>
<evidence type="ECO:0000313" key="1">
    <source>
        <dbReference type="EMBL" id="QGP93774.1"/>
    </source>
</evidence>
<dbReference type="AlphaFoldDB" id="A0A6I5ZV77"/>
<evidence type="ECO:0000313" key="2">
    <source>
        <dbReference type="Proteomes" id="UP000425916"/>
    </source>
</evidence>
<accession>A0A6I5ZV77</accession>
<dbReference type="EMBL" id="CP046244">
    <property type="protein sequence ID" value="QGP93774.1"/>
    <property type="molecule type" value="Genomic_DNA"/>
</dbReference>
<keyword evidence="2" id="KW-1185">Reference proteome</keyword>
<name>A0A6I5ZV77_9FIRM</name>
<gene>
    <name evidence="1" type="ORF">MGLY_31960</name>
</gene>
<proteinExistence type="predicted"/>